<dbReference type="SUPFAM" id="SSF52540">
    <property type="entry name" value="P-loop containing nucleoside triphosphate hydrolases"/>
    <property type="match status" value="1"/>
</dbReference>
<dbReference type="CDD" id="cd00009">
    <property type="entry name" value="AAA"/>
    <property type="match status" value="1"/>
</dbReference>
<evidence type="ECO:0000313" key="4">
    <source>
        <dbReference type="Proteomes" id="UP000657421"/>
    </source>
</evidence>
<dbReference type="RefSeq" id="WP_249309217.1">
    <property type="nucleotide sequence ID" value="NZ_JACRSZ010000013.1"/>
</dbReference>
<feature type="repeat" description="TPR" evidence="1">
    <location>
        <begin position="74"/>
        <end position="107"/>
    </location>
</feature>
<feature type="region of interest" description="Disordered" evidence="2">
    <location>
        <begin position="438"/>
        <end position="555"/>
    </location>
</feature>
<feature type="compositionally biased region" description="Low complexity" evidence="2">
    <location>
        <begin position="470"/>
        <end position="549"/>
    </location>
</feature>
<reference evidence="3 4" key="1">
    <citation type="submission" date="2020-08" db="EMBL/GenBank/DDBJ databases">
        <title>Genome public.</title>
        <authorList>
            <person name="Liu C."/>
            <person name="Sun Q."/>
        </authorList>
    </citation>
    <scope>NUCLEOTIDE SEQUENCE [LARGE SCALE GENOMIC DNA]</scope>
    <source>
        <strain evidence="3 4">NSJ-46</strain>
    </source>
</reference>
<dbReference type="SUPFAM" id="SSF48452">
    <property type="entry name" value="TPR-like"/>
    <property type="match status" value="1"/>
</dbReference>
<keyword evidence="1" id="KW-0802">TPR repeat</keyword>
<dbReference type="InterPro" id="IPR019734">
    <property type="entry name" value="TPR_rpt"/>
</dbReference>
<feature type="compositionally biased region" description="Low complexity" evidence="2">
    <location>
        <begin position="360"/>
        <end position="379"/>
    </location>
</feature>
<dbReference type="InterPro" id="IPR027417">
    <property type="entry name" value="P-loop_NTPase"/>
</dbReference>
<protein>
    <submittedName>
        <fullName evidence="3">Uncharacterized protein</fullName>
    </submittedName>
</protein>
<organism evidence="3 4">
    <name type="scientific">Jingyaoa shaoxingensis</name>
    <dbReference type="NCBI Taxonomy" id="2763671"/>
    <lineage>
        <taxon>Bacteria</taxon>
        <taxon>Bacillati</taxon>
        <taxon>Bacillota</taxon>
        <taxon>Clostridia</taxon>
        <taxon>Lachnospirales</taxon>
        <taxon>Lachnospiraceae</taxon>
        <taxon>Jingyaoa</taxon>
    </lineage>
</organism>
<gene>
    <name evidence="3" type="ORF">H8716_12315</name>
</gene>
<dbReference type="Proteomes" id="UP000657421">
    <property type="component" value="Unassembled WGS sequence"/>
</dbReference>
<comment type="caution">
    <text evidence="3">The sequence shown here is derived from an EMBL/GenBank/DDBJ whole genome shotgun (WGS) entry which is preliminary data.</text>
</comment>
<evidence type="ECO:0000256" key="1">
    <source>
        <dbReference type="PROSITE-ProRule" id="PRU00339"/>
    </source>
</evidence>
<name>A0ABR7NBT0_9FIRM</name>
<dbReference type="Gene3D" id="1.25.40.10">
    <property type="entry name" value="Tetratricopeptide repeat domain"/>
    <property type="match status" value="1"/>
</dbReference>
<keyword evidence="4" id="KW-1185">Reference proteome</keyword>
<proteinExistence type="predicted"/>
<feature type="region of interest" description="Disordered" evidence="2">
    <location>
        <begin position="360"/>
        <end position="395"/>
    </location>
</feature>
<dbReference type="EMBL" id="JACRSZ010000013">
    <property type="protein sequence ID" value="MBC8573861.1"/>
    <property type="molecule type" value="Genomic_DNA"/>
</dbReference>
<dbReference type="PROSITE" id="PS50005">
    <property type="entry name" value="TPR"/>
    <property type="match status" value="1"/>
</dbReference>
<evidence type="ECO:0000313" key="3">
    <source>
        <dbReference type="EMBL" id="MBC8573861.1"/>
    </source>
</evidence>
<evidence type="ECO:0000256" key="2">
    <source>
        <dbReference type="SAM" id="MobiDB-lite"/>
    </source>
</evidence>
<dbReference type="InterPro" id="IPR011990">
    <property type="entry name" value="TPR-like_helical_dom_sf"/>
</dbReference>
<sequence>MDKYEYQAKLEEIKKLVDKEEYEEAAAIADTIEWKRVRSVRTLCLVSEIYEIVGRAEDSKNILYRAYRRSPSSRQILYRLTEACVQTQDFDDAVEYYTEYVNLAPHDNNRYILKYEIYKGRGSSVEEQIQVLEELKSQEYTEQWAYELAKLYAEAGMIDKCIAECDDLALWFHNGEYVVQALELKKQYAPLTPEQQTIYDNPSSIVDMETKEAAIEAAVPTLDEEIMKEMPKSETEVIADSIMMDTEKEIAAAVTEHKEETEQADVKEPVRAKDFNTIEMQNELANSMRQILSGIRKDKPVAELESAPVMEQTAAAKEEEEEQIEGQMSIDDLLINNVKEEAREEVEEDEKEAVPVVSAQPAAQAQPEAPVAQEETPAVKAEPVQETKEPQPSFRQMTEQDILAAETINLSESIRKEIGNKDLRTYAVELAARQRELKNEQLQAPKMAKEPVLREVPAADPVPVKEEKPVQPQMTEPVQPQVTEPVQPQVTEPVQPQAAEPAQPQAAEPAQPQATEPAQNQQQVQEETIQVQPQEAAQPEAVQEEPQQPKIDPMSYVRNGLDEKEKSFLGFWSNIRGMNAQVDEAVTLIMRSILADKTSAHGNVLLVGDAGNGRTTLALGMARIIGRCKGQQTAKVAKIYAEDLNNKDIAATVSKIAGGILIIEEAGDLSDNAAAQLSMAMNFKTDGLVVFLEDERRYLMDLLGRNPQLAQKFDITMNVPTLTNDELVEFGKYYALQNDCAMDDTAVLTLYDGIGMLQNAEQPVAILDVKEIMDKAIKKANKFSLGKLFSTVSGKRYDKEDRIIIKGKYFGKIK</sequence>
<accession>A0ABR7NBT0</accession>
<dbReference type="Gene3D" id="3.40.50.300">
    <property type="entry name" value="P-loop containing nucleotide triphosphate hydrolases"/>
    <property type="match status" value="1"/>
</dbReference>